<keyword evidence="1" id="KW-0813">Transport</keyword>
<feature type="transmembrane region" description="Helical" evidence="2">
    <location>
        <begin position="354"/>
        <end position="377"/>
    </location>
</feature>
<feature type="transmembrane region" description="Helical" evidence="2">
    <location>
        <begin position="544"/>
        <end position="564"/>
    </location>
</feature>
<keyword evidence="2" id="KW-0812">Transmembrane</keyword>
<dbReference type="GO" id="GO:0004129">
    <property type="term" value="F:cytochrome-c oxidase activity"/>
    <property type="evidence" value="ECO:0007669"/>
    <property type="project" value="InterPro"/>
</dbReference>
<dbReference type="Proteomes" id="UP000199328">
    <property type="component" value="Unassembled WGS sequence"/>
</dbReference>
<feature type="transmembrane region" description="Helical" evidence="2">
    <location>
        <begin position="278"/>
        <end position="295"/>
    </location>
</feature>
<dbReference type="EMBL" id="FNFV01000003">
    <property type="protein sequence ID" value="SDK61371.1"/>
    <property type="molecule type" value="Genomic_DNA"/>
</dbReference>
<feature type="transmembrane region" description="Helical" evidence="2">
    <location>
        <begin position="114"/>
        <end position="133"/>
    </location>
</feature>
<dbReference type="InterPro" id="IPR000883">
    <property type="entry name" value="Cyt_C_Oxase_1"/>
</dbReference>
<feature type="transmembrane region" description="Helical" evidence="2">
    <location>
        <begin position="433"/>
        <end position="452"/>
    </location>
</feature>
<gene>
    <name evidence="4" type="ORF">SAMN05216257_103430</name>
</gene>
<feature type="transmembrane region" description="Helical" evidence="2">
    <location>
        <begin position="489"/>
        <end position="512"/>
    </location>
</feature>
<feature type="transmembrane region" description="Helical" evidence="2">
    <location>
        <begin position="397"/>
        <end position="421"/>
    </location>
</feature>
<proteinExistence type="predicted"/>
<dbReference type="Gene3D" id="1.20.210.10">
    <property type="entry name" value="Cytochrome c oxidase-like, subunit I domain"/>
    <property type="match status" value="1"/>
</dbReference>
<feature type="transmembrane region" description="Helical" evidence="2">
    <location>
        <begin position="153"/>
        <end position="179"/>
    </location>
</feature>
<dbReference type="PROSITE" id="PS50855">
    <property type="entry name" value="COX1"/>
    <property type="match status" value="1"/>
</dbReference>
<feature type="transmembrane region" description="Helical" evidence="2">
    <location>
        <begin position="84"/>
        <end position="107"/>
    </location>
</feature>
<dbReference type="PANTHER" id="PTHR10422">
    <property type="entry name" value="CYTOCHROME C OXIDASE SUBUNIT 1"/>
    <property type="match status" value="1"/>
</dbReference>
<protein>
    <submittedName>
        <fullName evidence="4">Cytochrome c oxidase subunit 1</fullName>
    </submittedName>
</protein>
<evidence type="ECO:0000313" key="5">
    <source>
        <dbReference type="Proteomes" id="UP000199328"/>
    </source>
</evidence>
<feature type="transmembrane region" description="Helical" evidence="2">
    <location>
        <begin position="247"/>
        <end position="266"/>
    </location>
</feature>
<name>A0A1G9DBU5_9RHOB</name>
<feature type="transmembrane region" description="Helical" evidence="2">
    <location>
        <begin position="40"/>
        <end position="64"/>
    </location>
</feature>
<dbReference type="GO" id="GO:0016020">
    <property type="term" value="C:membrane"/>
    <property type="evidence" value="ECO:0007669"/>
    <property type="project" value="InterPro"/>
</dbReference>
<accession>A0A1G9DBU5</accession>
<feature type="transmembrane region" description="Helical" evidence="2">
    <location>
        <begin position="191"/>
        <end position="215"/>
    </location>
</feature>
<organism evidence="4 5">
    <name type="scientific">Meinhardsimonia xiamenensis</name>
    <dbReference type="NCBI Taxonomy" id="990712"/>
    <lineage>
        <taxon>Bacteria</taxon>
        <taxon>Pseudomonadati</taxon>
        <taxon>Pseudomonadota</taxon>
        <taxon>Alphaproteobacteria</taxon>
        <taxon>Rhodobacterales</taxon>
        <taxon>Paracoccaceae</taxon>
        <taxon>Meinhardsimonia</taxon>
    </lineage>
</organism>
<evidence type="ECO:0000259" key="3">
    <source>
        <dbReference type="PROSITE" id="PS50855"/>
    </source>
</evidence>
<dbReference type="GO" id="GO:0020037">
    <property type="term" value="F:heme binding"/>
    <property type="evidence" value="ECO:0007669"/>
    <property type="project" value="InterPro"/>
</dbReference>
<feature type="domain" description="Cytochrome oxidase subunit I profile" evidence="3">
    <location>
        <begin position="39"/>
        <end position="516"/>
    </location>
</feature>
<dbReference type="Pfam" id="PF00115">
    <property type="entry name" value="COX1"/>
    <property type="match status" value="1"/>
</dbReference>
<reference evidence="5" key="1">
    <citation type="submission" date="2016-10" db="EMBL/GenBank/DDBJ databases">
        <authorList>
            <person name="Varghese N."/>
            <person name="Submissions S."/>
        </authorList>
    </citation>
    <scope>NUCLEOTIDE SEQUENCE [LARGE SCALE GENOMIC DNA]</scope>
    <source>
        <strain evidence="5">CGMCC 1.10789</strain>
    </source>
</reference>
<feature type="transmembrane region" description="Helical" evidence="2">
    <location>
        <begin position="310"/>
        <end position="333"/>
    </location>
</feature>
<dbReference type="PANTHER" id="PTHR10422:SF40">
    <property type="entry name" value="CYTOCHROME C OXIDASE SUBUNIT I"/>
    <property type="match status" value="1"/>
</dbReference>
<dbReference type="InterPro" id="IPR023616">
    <property type="entry name" value="Cyt_c_oxase-like_su1_dom"/>
</dbReference>
<dbReference type="InterPro" id="IPR036927">
    <property type="entry name" value="Cyt_c_oxase-like_su1_sf"/>
</dbReference>
<dbReference type="RefSeq" id="WP_092500180.1">
    <property type="nucleotide sequence ID" value="NZ_FNFV01000003.1"/>
</dbReference>
<keyword evidence="2" id="KW-1133">Transmembrane helix</keyword>
<keyword evidence="1" id="KW-0679">Respiratory chain</keyword>
<dbReference type="PRINTS" id="PR01165">
    <property type="entry name" value="CYCOXIDASEI"/>
</dbReference>
<dbReference type="GO" id="GO:0009060">
    <property type="term" value="P:aerobic respiration"/>
    <property type="evidence" value="ECO:0007669"/>
    <property type="project" value="InterPro"/>
</dbReference>
<dbReference type="AlphaFoldDB" id="A0A1G9DBU5"/>
<dbReference type="STRING" id="990712.SAMN05216257_103430"/>
<keyword evidence="5" id="KW-1185">Reference proteome</keyword>
<evidence type="ECO:0000313" key="4">
    <source>
        <dbReference type="EMBL" id="SDK61371.1"/>
    </source>
</evidence>
<sequence>MASIDATAAGSGVVNAPYRMCRFTGLKVDQAAETLIKVHAVTAVIFLALGGLMGLGVALTRWPAVQILPPEWFYLVLTGHGANVLLFWIIFFEMAVLFFASAILLGSRLAAPKVAWLGYILMLVGALMANYAVLRGDSTVMFTSYVPMQASHWFYLSLIVFAVGALISVMVFFATLVVAKNENTYDGSVPLVTFGAITAAIIAVFTLASGAIILIPTWLWSLGLITEIDSLMYKVVWWGMGHSSQQINVSAHVAIWYAIAAMVLGAKPLSEKVSRMAFLMYILFLQLASAHHLLAEPGMSASWKIVNTSYMMYLAVLGSMIHGLTVPGAIEAAQRRNGFTRGAFEWLTKAPWGNPAFSGMFLSLVMFGFIGGISGVILGTEQLNVLMHNTLYVPGHFHGTVVAGTTLAFMAMTWLVVPLIFRRDIIWPTLAKWQPYLFGIGAGGISLFMMGAGTLGVPRRHWDISLADAAHRAVEFPAAAYLMMGLNGLFAILAALGGLVFIVTVVASILAGPKLDGPDAKMVFPLHDASRQVSEYGSEGTLKLPGTIILVGIFFAAFVLYYFVNWKYLSELWLFN</sequence>
<dbReference type="SUPFAM" id="SSF81442">
    <property type="entry name" value="Cytochrome c oxidase subunit I-like"/>
    <property type="match status" value="1"/>
</dbReference>
<dbReference type="OrthoDB" id="9764568at2"/>
<keyword evidence="1" id="KW-0249">Electron transport</keyword>
<evidence type="ECO:0000256" key="2">
    <source>
        <dbReference type="SAM" id="Phobius"/>
    </source>
</evidence>
<evidence type="ECO:0000256" key="1">
    <source>
        <dbReference type="ARBA" id="ARBA00022660"/>
    </source>
</evidence>
<keyword evidence="2" id="KW-0472">Membrane</keyword>